<dbReference type="EMBL" id="SOZI01000194">
    <property type="protein sequence ID" value="TNY17533.1"/>
    <property type="molecule type" value="Genomic_DNA"/>
</dbReference>
<dbReference type="PROSITE" id="PS50011">
    <property type="entry name" value="PROTEIN_KINASE_DOM"/>
    <property type="match status" value="1"/>
</dbReference>
<dbReference type="STRING" id="5288.A0A5C5FL00"/>
<feature type="region of interest" description="Disordered" evidence="3">
    <location>
        <begin position="1"/>
        <end position="112"/>
    </location>
</feature>
<name>A0A5C5FL00_9BASI</name>
<dbReference type="InterPro" id="IPR011009">
    <property type="entry name" value="Kinase-like_dom_sf"/>
</dbReference>
<dbReference type="SUPFAM" id="SSF56112">
    <property type="entry name" value="Protein kinase-like (PK-like)"/>
    <property type="match status" value="1"/>
</dbReference>
<evidence type="ECO:0000256" key="1">
    <source>
        <dbReference type="ARBA" id="ARBA00022741"/>
    </source>
</evidence>
<feature type="compositionally biased region" description="Basic residues" evidence="3">
    <location>
        <begin position="25"/>
        <end position="39"/>
    </location>
</feature>
<dbReference type="Gene3D" id="1.10.510.10">
    <property type="entry name" value="Transferase(Phosphotransferase) domain 1"/>
    <property type="match status" value="1"/>
</dbReference>
<dbReference type="GO" id="GO:0005634">
    <property type="term" value="C:nucleus"/>
    <property type="evidence" value="ECO:0007669"/>
    <property type="project" value="TreeGrafter"/>
</dbReference>
<protein>
    <submittedName>
        <fullName evidence="5">Kinase-like domain-containing protein</fullName>
    </submittedName>
</protein>
<sequence>SRSPRSARTSTSCHTPLSSPPPRAPRLRLHRRPPRRRRSAPPLSRRTSRPSRTPRRGAASRAVSRRTRTRRPSRETHTPPPRHPPPPQSASPPLDGTGAGAVSLDWSRAPGPVDPRTYSAVTGLRDIDAFVCEDGEAGKGAYGSVRRAREKGPDGQPIGPELVVKYVIKQRILADCWKKHKVLGPIPIEVHVLDHLRRVPYEPRPRLNYLSRRSGGTRKSIGPGQHVRRDSAPQLDLWHGGADGAPVQTGHPNVCPLLDFWEDAHYYYLVMPSATAEPTCSANPRRGQDLFDFVDAHPDGLSPEPLQRILAQIADAVCFLHEHSIVHRDIKDENVVLDPEGNVRLIDFGSAAYVREGRKFDTFSGTLDFAAPEVLKGARYSGKEQDIWALGVLGYVLICGECPFWSPDEAMRGLSPGSRALAALEAKATAGEGIMAHAVDLVRRCLEINAADRPCADAVCDHAFFVGAEEGWSGERGWERAAGGGAE</sequence>
<dbReference type="OrthoDB" id="10252171at2759"/>
<keyword evidence="1" id="KW-0547">Nucleotide-binding</keyword>
<dbReference type="GO" id="GO:0004674">
    <property type="term" value="F:protein serine/threonine kinase activity"/>
    <property type="evidence" value="ECO:0007669"/>
    <property type="project" value="TreeGrafter"/>
</dbReference>
<evidence type="ECO:0000256" key="2">
    <source>
        <dbReference type="ARBA" id="ARBA00022840"/>
    </source>
</evidence>
<dbReference type="PANTHER" id="PTHR24346:SF51">
    <property type="entry name" value="PAS DOMAIN-CONTAINING SERINE_THREONINE-PROTEIN KINASE"/>
    <property type="match status" value="1"/>
</dbReference>
<dbReference type="GO" id="GO:0005829">
    <property type="term" value="C:cytosol"/>
    <property type="evidence" value="ECO:0007669"/>
    <property type="project" value="TreeGrafter"/>
</dbReference>
<dbReference type="InterPro" id="IPR008271">
    <property type="entry name" value="Ser/Thr_kinase_AS"/>
</dbReference>
<evidence type="ECO:0000259" key="4">
    <source>
        <dbReference type="PROSITE" id="PS50011"/>
    </source>
</evidence>
<dbReference type="PROSITE" id="PS00108">
    <property type="entry name" value="PROTEIN_KINASE_ST"/>
    <property type="match status" value="1"/>
</dbReference>
<dbReference type="GO" id="GO:0045719">
    <property type="term" value="P:negative regulation of glycogen biosynthetic process"/>
    <property type="evidence" value="ECO:0007669"/>
    <property type="project" value="TreeGrafter"/>
</dbReference>
<feature type="compositionally biased region" description="Basic residues" evidence="3">
    <location>
        <begin position="46"/>
        <end position="55"/>
    </location>
</feature>
<keyword evidence="5" id="KW-0418">Kinase</keyword>
<dbReference type="AlphaFoldDB" id="A0A5C5FL00"/>
<dbReference type="SMART" id="SM00220">
    <property type="entry name" value="S_TKc"/>
    <property type="match status" value="1"/>
</dbReference>
<feature type="non-terminal residue" evidence="5">
    <location>
        <position position="1"/>
    </location>
</feature>
<dbReference type="InterPro" id="IPR000719">
    <property type="entry name" value="Prot_kinase_dom"/>
</dbReference>
<evidence type="ECO:0000313" key="5">
    <source>
        <dbReference type="EMBL" id="TNY17533.1"/>
    </source>
</evidence>
<dbReference type="PANTHER" id="PTHR24346">
    <property type="entry name" value="MAP/MICROTUBULE AFFINITY-REGULATING KINASE"/>
    <property type="match status" value="1"/>
</dbReference>
<reference evidence="5 6" key="1">
    <citation type="submission" date="2019-03" db="EMBL/GenBank/DDBJ databases">
        <title>Rhodosporidium diobovatum UCD-FST 08-225 genome sequencing, assembly, and annotation.</title>
        <authorList>
            <person name="Fakankun I.U."/>
            <person name="Fristensky B."/>
            <person name="Levin D.B."/>
        </authorList>
    </citation>
    <scope>NUCLEOTIDE SEQUENCE [LARGE SCALE GENOMIC DNA]</scope>
    <source>
        <strain evidence="5 6">UCD-FST 08-225</strain>
    </source>
</reference>
<dbReference type="Pfam" id="PF00069">
    <property type="entry name" value="Pkinase"/>
    <property type="match status" value="1"/>
</dbReference>
<dbReference type="GO" id="GO:0005524">
    <property type="term" value="F:ATP binding"/>
    <property type="evidence" value="ECO:0007669"/>
    <property type="project" value="UniProtKB-KW"/>
</dbReference>
<dbReference type="Proteomes" id="UP000311382">
    <property type="component" value="Unassembled WGS sequence"/>
</dbReference>
<accession>A0A5C5FL00</accession>
<gene>
    <name evidence="5" type="ORF">DMC30DRAFT_356979</name>
</gene>
<keyword evidence="6" id="KW-1185">Reference proteome</keyword>
<organism evidence="5 6">
    <name type="scientific">Rhodotorula diobovata</name>
    <dbReference type="NCBI Taxonomy" id="5288"/>
    <lineage>
        <taxon>Eukaryota</taxon>
        <taxon>Fungi</taxon>
        <taxon>Dikarya</taxon>
        <taxon>Basidiomycota</taxon>
        <taxon>Pucciniomycotina</taxon>
        <taxon>Microbotryomycetes</taxon>
        <taxon>Sporidiobolales</taxon>
        <taxon>Sporidiobolaceae</taxon>
        <taxon>Rhodotorula</taxon>
    </lineage>
</organism>
<feature type="compositionally biased region" description="Pro residues" evidence="3">
    <location>
        <begin position="78"/>
        <end position="90"/>
    </location>
</feature>
<evidence type="ECO:0000256" key="3">
    <source>
        <dbReference type="SAM" id="MobiDB-lite"/>
    </source>
</evidence>
<keyword evidence="5" id="KW-0808">Transferase</keyword>
<feature type="domain" description="Protein kinase" evidence="4">
    <location>
        <begin position="131"/>
        <end position="465"/>
    </location>
</feature>
<feature type="region of interest" description="Disordered" evidence="3">
    <location>
        <begin position="210"/>
        <end position="229"/>
    </location>
</feature>
<keyword evidence="2" id="KW-0067">ATP-binding</keyword>
<dbReference type="Gene3D" id="3.30.200.20">
    <property type="entry name" value="Phosphorylase Kinase, domain 1"/>
    <property type="match status" value="1"/>
</dbReference>
<dbReference type="GO" id="GO:0035556">
    <property type="term" value="P:intracellular signal transduction"/>
    <property type="evidence" value="ECO:0007669"/>
    <property type="project" value="TreeGrafter"/>
</dbReference>
<feature type="compositionally biased region" description="Low complexity" evidence="3">
    <location>
        <begin position="1"/>
        <end position="17"/>
    </location>
</feature>
<evidence type="ECO:0000313" key="6">
    <source>
        <dbReference type="Proteomes" id="UP000311382"/>
    </source>
</evidence>
<proteinExistence type="predicted"/>
<comment type="caution">
    <text evidence="5">The sequence shown here is derived from an EMBL/GenBank/DDBJ whole genome shotgun (WGS) entry which is preliminary data.</text>
</comment>